<feature type="binding site" evidence="7">
    <location>
        <position position="181"/>
    </location>
    <ligand>
        <name>L-glutamine</name>
        <dbReference type="ChEBI" id="CHEBI:58359"/>
    </ligand>
</feature>
<reference evidence="11 12" key="1">
    <citation type="submission" date="2018-02" db="EMBL/GenBank/DDBJ databases">
        <title>Genomic Encyclopedia of Archaeal and Bacterial Type Strains, Phase II (KMG-II): from individual species to whole genera.</title>
        <authorList>
            <person name="Goeker M."/>
        </authorList>
    </citation>
    <scope>NUCLEOTIDE SEQUENCE [LARGE SCALE GENOMIC DNA]</scope>
    <source>
        <strain evidence="11 12">DSM 18921</strain>
    </source>
</reference>
<protein>
    <recommendedName>
        <fullName evidence="7 8">Glutamine-dependent NAD(+) synthetase</fullName>
        <ecNumber evidence="7 8">6.3.5.1</ecNumber>
    </recommendedName>
    <alternativeName>
        <fullName evidence="7 8">NAD(+) synthase [glutamine-hydrolyzing]</fullName>
    </alternativeName>
</protein>
<keyword evidence="3 7" id="KW-0436">Ligase</keyword>
<comment type="pathway">
    <text evidence="1 7 8">Cofactor biosynthesis; NAD(+) biosynthesis; NAD(+) from deamido-NAD(+) (L-Gln route): step 1/1.</text>
</comment>
<dbReference type="Proteomes" id="UP000238338">
    <property type="component" value="Unassembled WGS sequence"/>
</dbReference>
<keyword evidence="5 7" id="KW-0067">ATP-binding</keyword>
<dbReference type="InterPro" id="IPR014729">
    <property type="entry name" value="Rossmann-like_a/b/a_fold"/>
</dbReference>
<dbReference type="InterPro" id="IPR022310">
    <property type="entry name" value="NAD/GMP_synthase"/>
</dbReference>
<dbReference type="Gene3D" id="3.60.110.10">
    <property type="entry name" value="Carbon-nitrogen hydrolase"/>
    <property type="match status" value="1"/>
</dbReference>
<feature type="binding site" evidence="7">
    <location>
        <position position="175"/>
    </location>
    <ligand>
        <name>L-glutamine</name>
        <dbReference type="ChEBI" id="CHEBI:58359"/>
    </ligand>
</feature>
<feature type="binding site" evidence="7">
    <location>
        <position position="521"/>
    </location>
    <ligand>
        <name>deamido-NAD(+)</name>
        <dbReference type="ChEBI" id="CHEBI:58437"/>
        <note>ligand shared between two neighboring subunits</note>
    </ligand>
</feature>
<evidence type="ECO:0000256" key="9">
    <source>
        <dbReference type="RuleBase" id="RU003811"/>
    </source>
</evidence>
<feature type="binding site" evidence="7">
    <location>
        <position position="373"/>
    </location>
    <ligand>
        <name>deamido-NAD(+)</name>
        <dbReference type="ChEBI" id="CHEBI:58437"/>
        <note>ligand shared between two neighboring subunits</note>
    </ligand>
</feature>
<evidence type="ECO:0000259" key="10">
    <source>
        <dbReference type="PROSITE" id="PS50263"/>
    </source>
</evidence>
<dbReference type="GO" id="GO:0003952">
    <property type="term" value="F:NAD+ synthase (glutamine-hydrolyzing) activity"/>
    <property type="evidence" value="ECO:0007669"/>
    <property type="project" value="UniProtKB-UniRule"/>
</dbReference>
<evidence type="ECO:0000313" key="11">
    <source>
        <dbReference type="EMBL" id="PQV53623.1"/>
    </source>
</evidence>
<dbReference type="GO" id="GO:0005524">
    <property type="term" value="F:ATP binding"/>
    <property type="evidence" value="ECO:0007669"/>
    <property type="project" value="UniProtKB-UniRule"/>
</dbReference>
<dbReference type="EC" id="6.3.5.1" evidence="7 8"/>
<sequence>MAERFRLTLAQLNPTVGAIADNIAKARAAWEDGKAAGTDIVALPEMFVTGYQTQDLVRRPAFRRDAMAAVEALAATVTDGPALGIGGPWAEGGRLYNAYFILRGGRIEAKMLKHHLPNEDVFDEVRIFDSGPISGPYRIGPLRLGTPVCEDAWHEDVAETLEETGAEVLFIPNGSPYRRRKIDLRMQHMVARVVETGLPLIYLNTVGAQDDQVFDGASFALNPGGKLMMQLPPMVEAITHLDLENGADGWRILPGEMAPQPDDWEQDYHAMVLSLRDYLRKSGFGKVLLGLSGGIDSALVATIASDAIGPENVRCVMLPSEYTSAHSLEDAAAVANALGCPYDTVPIEGPRDAVETALGGLFAGTKPGIAEENIQSRLRGLILMAISNKFGGMLLTTGNKSEVAVGYCTIYGDMAGGYNPLKDLYKTRVFETCRWRNRNHRDWMMGPAGEVIPPRVIDKPPSAELRDNQKDQDSLPPYEVLDAILERLIEGEQSVAEIVAAGFDRATVKKVEHLLYISEHKRFQSAPGTRLTTMAFWLDRRYPIVNRWRDEG</sequence>
<dbReference type="PANTHER" id="PTHR23090">
    <property type="entry name" value="NH 3 /GLUTAMINE-DEPENDENT NAD + SYNTHETASE"/>
    <property type="match status" value="1"/>
</dbReference>
<dbReference type="SUPFAM" id="SSF52402">
    <property type="entry name" value="Adenine nucleotide alpha hydrolases-like"/>
    <property type="match status" value="1"/>
</dbReference>
<dbReference type="EMBL" id="PVEP01000014">
    <property type="protein sequence ID" value="PQV53623.1"/>
    <property type="molecule type" value="Genomic_DNA"/>
</dbReference>
<dbReference type="UniPathway" id="UPA00253">
    <property type="reaction ID" value="UER00334"/>
</dbReference>
<name>A0A2S8RYM1_9RHOB</name>
<dbReference type="InterPro" id="IPR036526">
    <property type="entry name" value="C-N_Hydrolase_sf"/>
</dbReference>
<dbReference type="OrthoDB" id="9760188at2"/>
<dbReference type="GO" id="GO:0008795">
    <property type="term" value="F:NAD+ synthase activity"/>
    <property type="evidence" value="ECO:0007669"/>
    <property type="project" value="UniProtKB-UniRule"/>
</dbReference>
<dbReference type="InterPro" id="IPR003694">
    <property type="entry name" value="NAD_synthase"/>
</dbReference>
<comment type="caution">
    <text evidence="11">The sequence shown here is derived from an EMBL/GenBank/DDBJ whole genome shotgun (WGS) entry which is preliminary data.</text>
</comment>
<comment type="function">
    <text evidence="7">Catalyzes the ATP-dependent amidation of deamido-NAD to form NAD. Uses L-glutamine as a nitrogen source.</text>
</comment>
<feature type="binding site" evidence="7">
    <location>
        <position position="397"/>
    </location>
    <ligand>
        <name>ATP</name>
        <dbReference type="ChEBI" id="CHEBI:30616"/>
    </ligand>
</feature>
<dbReference type="AlphaFoldDB" id="A0A2S8RYM1"/>
<dbReference type="GO" id="GO:0005737">
    <property type="term" value="C:cytoplasm"/>
    <property type="evidence" value="ECO:0007669"/>
    <property type="project" value="InterPro"/>
</dbReference>
<dbReference type="SUPFAM" id="SSF56317">
    <property type="entry name" value="Carbon-nitrogen hydrolase"/>
    <property type="match status" value="1"/>
</dbReference>
<evidence type="ECO:0000256" key="3">
    <source>
        <dbReference type="ARBA" id="ARBA00022598"/>
    </source>
</evidence>
<keyword evidence="4 7" id="KW-0547">Nucleotide-binding</keyword>
<dbReference type="GO" id="GO:0009435">
    <property type="term" value="P:NAD+ biosynthetic process"/>
    <property type="evidence" value="ECO:0007669"/>
    <property type="project" value="UniProtKB-UniRule"/>
</dbReference>
<evidence type="ECO:0000313" key="12">
    <source>
        <dbReference type="Proteomes" id="UP000238338"/>
    </source>
</evidence>
<feature type="active site" description="Proton acceptor; for glutaminase activity" evidence="7">
    <location>
        <position position="45"/>
    </location>
</feature>
<accession>A0A2S8RYM1</accession>
<feature type="binding site" evidence="7">
    <location>
        <position position="402"/>
    </location>
    <ligand>
        <name>deamido-NAD(+)</name>
        <dbReference type="ChEBI" id="CHEBI:58437"/>
        <note>ligand shared between two neighboring subunits</note>
    </ligand>
</feature>
<feature type="binding site" evidence="7">
    <location>
        <begin position="290"/>
        <end position="297"/>
    </location>
    <ligand>
        <name>ATP</name>
        <dbReference type="ChEBI" id="CHEBI:30616"/>
    </ligand>
</feature>
<dbReference type="CDD" id="cd07570">
    <property type="entry name" value="GAT_Gln-NAD-synth"/>
    <property type="match status" value="1"/>
</dbReference>
<dbReference type="Gene3D" id="3.40.50.620">
    <property type="entry name" value="HUPs"/>
    <property type="match status" value="1"/>
</dbReference>
<gene>
    <name evidence="7" type="primary">nadE</name>
    <name evidence="11" type="ORF">LX70_03945</name>
</gene>
<dbReference type="GO" id="GO:0004359">
    <property type="term" value="F:glutaminase activity"/>
    <property type="evidence" value="ECO:0007669"/>
    <property type="project" value="InterPro"/>
</dbReference>
<dbReference type="FunFam" id="3.40.50.620:FF:000106">
    <property type="entry name" value="Glutamine-dependent NAD(+) synthetase"/>
    <property type="match status" value="1"/>
</dbReference>
<dbReference type="InterPro" id="IPR014445">
    <property type="entry name" value="Gln-dep_NAD_synthase"/>
</dbReference>
<feature type="active site" description="For glutaminase activity" evidence="7">
    <location>
        <position position="113"/>
    </location>
</feature>
<dbReference type="RefSeq" id="WP_105516486.1">
    <property type="nucleotide sequence ID" value="NZ_PVEP01000014.1"/>
</dbReference>
<comment type="catalytic activity">
    <reaction evidence="7 8">
        <text>deamido-NAD(+) + L-glutamine + ATP + H2O = L-glutamate + AMP + diphosphate + NAD(+) + H(+)</text>
        <dbReference type="Rhea" id="RHEA:24384"/>
        <dbReference type="ChEBI" id="CHEBI:15377"/>
        <dbReference type="ChEBI" id="CHEBI:15378"/>
        <dbReference type="ChEBI" id="CHEBI:29985"/>
        <dbReference type="ChEBI" id="CHEBI:30616"/>
        <dbReference type="ChEBI" id="CHEBI:33019"/>
        <dbReference type="ChEBI" id="CHEBI:57540"/>
        <dbReference type="ChEBI" id="CHEBI:58359"/>
        <dbReference type="ChEBI" id="CHEBI:58437"/>
        <dbReference type="ChEBI" id="CHEBI:456215"/>
        <dbReference type="EC" id="6.3.5.1"/>
    </reaction>
</comment>
<dbReference type="Pfam" id="PF02540">
    <property type="entry name" value="NAD_synthase"/>
    <property type="match status" value="1"/>
</dbReference>
<evidence type="ECO:0000256" key="2">
    <source>
        <dbReference type="ARBA" id="ARBA00007145"/>
    </source>
</evidence>
<keyword evidence="12" id="KW-1185">Reference proteome</keyword>
<evidence type="ECO:0000256" key="6">
    <source>
        <dbReference type="ARBA" id="ARBA00023027"/>
    </source>
</evidence>
<dbReference type="PIRSF" id="PIRSF006630">
    <property type="entry name" value="NADS_GAT"/>
    <property type="match status" value="1"/>
</dbReference>
<evidence type="ECO:0000256" key="5">
    <source>
        <dbReference type="ARBA" id="ARBA00022840"/>
    </source>
</evidence>
<feature type="active site" description="Nucleophile; for glutaminase activity" evidence="7">
    <location>
        <position position="149"/>
    </location>
</feature>
<dbReference type="HAMAP" id="MF_02090">
    <property type="entry name" value="NadE_glutamine_dep"/>
    <property type="match status" value="1"/>
</dbReference>
<dbReference type="CDD" id="cd00553">
    <property type="entry name" value="NAD_synthase"/>
    <property type="match status" value="1"/>
</dbReference>
<comment type="similarity">
    <text evidence="9">Belongs to the NAD synthetase family.</text>
</comment>
<dbReference type="NCBIfam" id="NF010588">
    <property type="entry name" value="PRK13981.1"/>
    <property type="match status" value="1"/>
</dbReference>
<evidence type="ECO:0000256" key="4">
    <source>
        <dbReference type="ARBA" id="ARBA00022741"/>
    </source>
</evidence>
<dbReference type="NCBIfam" id="TIGR00552">
    <property type="entry name" value="nadE"/>
    <property type="match status" value="1"/>
</dbReference>
<dbReference type="Pfam" id="PF00795">
    <property type="entry name" value="CN_hydrolase"/>
    <property type="match status" value="1"/>
</dbReference>
<comment type="similarity">
    <text evidence="2 7 8">In the C-terminal section; belongs to the NAD synthetase family.</text>
</comment>
<comment type="caution">
    <text evidence="7">Lacks conserved residue(s) required for the propagation of feature annotation.</text>
</comment>
<dbReference type="PANTHER" id="PTHR23090:SF9">
    <property type="entry name" value="GLUTAMINE-DEPENDENT NAD(+) SYNTHETASE"/>
    <property type="match status" value="1"/>
</dbReference>
<proteinExistence type="inferred from homology"/>
<organism evidence="11 12">
    <name type="scientific">Albidovulum denitrificans</name>
    <dbReference type="NCBI Taxonomy" id="404881"/>
    <lineage>
        <taxon>Bacteria</taxon>
        <taxon>Pseudomonadati</taxon>
        <taxon>Pseudomonadota</taxon>
        <taxon>Alphaproteobacteria</taxon>
        <taxon>Rhodobacterales</taxon>
        <taxon>Paracoccaceae</taxon>
        <taxon>Albidovulum</taxon>
    </lineage>
</organism>
<evidence type="ECO:0000256" key="7">
    <source>
        <dbReference type="HAMAP-Rule" id="MF_02090"/>
    </source>
</evidence>
<feature type="domain" description="CN hydrolase" evidence="10">
    <location>
        <begin position="5"/>
        <end position="245"/>
    </location>
</feature>
<evidence type="ECO:0000256" key="8">
    <source>
        <dbReference type="PIRNR" id="PIRNR006630"/>
    </source>
</evidence>
<keyword evidence="6 7" id="KW-0520">NAD</keyword>
<evidence type="ECO:0000256" key="1">
    <source>
        <dbReference type="ARBA" id="ARBA00005188"/>
    </source>
</evidence>
<dbReference type="PROSITE" id="PS50263">
    <property type="entry name" value="CN_HYDROLASE"/>
    <property type="match status" value="1"/>
</dbReference>
<dbReference type="InterPro" id="IPR003010">
    <property type="entry name" value="C-N_Hydrolase"/>
</dbReference>